<organism evidence="3 4">
    <name type="scientific">Salicibibacter cibarius</name>
    <dbReference type="NCBI Taxonomy" id="2743000"/>
    <lineage>
        <taxon>Bacteria</taxon>
        <taxon>Bacillati</taxon>
        <taxon>Bacillota</taxon>
        <taxon>Bacilli</taxon>
        <taxon>Bacillales</taxon>
        <taxon>Bacillaceae</taxon>
        <taxon>Salicibibacter</taxon>
    </lineage>
</organism>
<feature type="domain" description="SH3b" evidence="2">
    <location>
        <begin position="683"/>
        <end position="748"/>
    </location>
</feature>
<dbReference type="SMART" id="SM00047">
    <property type="entry name" value="LYZ2"/>
    <property type="match status" value="1"/>
</dbReference>
<feature type="domain" description="SH3b" evidence="2">
    <location>
        <begin position="104"/>
        <end position="168"/>
    </location>
</feature>
<dbReference type="SMART" id="SM00287">
    <property type="entry name" value="SH3b"/>
    <property type="match status" value="10"/>
</dbReference>
<dbReference type="PANTHER" id="PTHR34408">
    <property type="entry name" value="FAMILY PROTEIN, PUTATIVE-RELATED"/>
    <property type="match status" value="1"/>
</dbReference>
<proteinExistence type="predicted"/>
<dbReference type="Gene3D" id="1.10.530.10">
    <property type="match status" value="1"/>
</dbReference>
<feature type="domain" description="SH3b" evidence="2">
    <location>
        <begin position="250"/>
        <end position="315"/>
    </location>
</feature>
<dbReference type="InterPro" id="IPR002901">
    <property type="entry name" value="MGlyc_endo_b_GlcNAc-like_dom"/>
</dbReference>
<reference evidence="3 4" key="1">
    <citation type="submission" date="2020-06" db="EMBL/GenBank/DDBJ databases">
        <title>Genomic analysis of Salicibibacter sp. NKC5-3.</title>
        <authorList>
            <person name="Oh Y.J."/>
        </authorList>
    </citation>
    <scope>NUCLEOTIDE SEQUENCE [LARGE SCALE GENOMIC DNA]</scope>
    <source>
        <strain evidence="3 4">NKC5-3</strain>
    </source>
</reference>
<dbReference type="InterPro" id="IPR003646">
    <property type="entry name" value="SH3-like_bac-type"/>
</dbReference>
<protein>
    <submittedName>
        <fullName evidence="3">SH3 domain-containing protein</fullName>
    </submittedName>
</protein>
<sequence length="999" mass="109382">MSVLIILFLFVVLQDDELNHETLAEASTLEEVEHDYGVVEGSDALDVREGPGDDYDVVGQLDDDTRVELEGQTSDGWYKINADDINEDAYISEEDLVPVDEPDEEEGYVDASTSVNVREGPGSSYDQVETLSQGESIDLLGEVEGWYKIQLDDVDSTYISGDYVTFTEPLEAAELTETARTHGVVQGSGSLDVREGPGNDYEVVGQLDDDTRVELEGQTSDGWYKINADDINEDAYVSEEGFVPVDEPDEDEGYVDASTSVNVREGPGSSYDQVDSIPRGESVDIVGEIDDWYLIQWDDMDEPAYVSGSHITSTEIQEETQAETQDQALTEPEHSHGIVQSSSLNVRSGPGTDYDTIAGLDDYTRVELEGETSDGWYKISGEGLSDEAYVSGDFIVPVDVPSYDEGYVDSDLLNVREGPNTDEARVHQLERNAQVAIVGEIGDWYKLQLADVDGPTYVNADYISEEQTLMSSDRSHGIVQSSHLNVRSGPGTDYDTIAGLDDYTRVELEGETSDGWYKISGEGLSGEAYVSGDFIVPVDVPPYDEGYVDSDLLNVREGPNTDEARVHQLERNEQVAIVGEIGDWYKLQLADVDGPTYVNTDYISEEETLVSPERSHGIVQSSHLNVRSGPGTDYDTIGGLSDYTRVELEGETSDGWYKISGEGFSGEAYVSGDFIVPVDLPEEDIGYVDANVSLNVREGPGTSYDQVSSIPRGEQIDVVGEIDGWYKIQMDDVSGPTYVSGSLIEFYETSGNEHIAYTSYDVTFDEALSIQMNGSPQISSASGGFQDASEADVAEYLDPSNNNQFQHLLLTESVGVSANQLNNVLSGSLDGMGQAFIDAGDEHSVNEVYLISHALLETGNGTSNLATGIEVGENSNGNAQVVTSGNRSNLNNIRTTYNVFGIGAVDHNPETLGAIHAYNQGWFSPEEAIVGGAAFISQRYIHNDYNQNTLYKMRWNPANPGYPQYATDIGWAVKQVPRIESLYQQLDNPDLYFDIPEYQ</sequence>
<evidence type="ECO:0000313" key="3">
    <source>
        <dbReference type="EMBL" id="QQK74198.1"/>
    </source>
</evidence>
<accession>A0A7T6YZT3</accession>
<dbReference type="Proteomes" id="UP000595823">
    <property type="component" value="Chromosome"/>
</dbReference>
<dbReference type="Gene3D" id="2.30.30.40">
    <property type="entry name" value="SH3 Domains"/>
    <property type="match status" value="10"/>
</dbReference>
<feature type="domain" description="SH3b" evidence="2">
    <location>
        <begin position="466"/>
        <end position="539"/>
    </location>
</feature>
<gene>
    <name evidence="3" type="ORF">HUG15_00240</name>
</gene>
<feature type="domain" description="SH3b" evidence="2">
    <location>
        <begin position="177"/>
        <end position="246"/>
    </location>
</feature>
<name>A0A7T6YZT3_9BACI</name>
<dbReference type="GO" id="GO:0004040">
    <property type="term" value="F:amidase activity"/>
    <property type="evidence" value="ECO:0007669"/>
    <property type="project" value="InterPro"/>
</dbReference>
<dbReference type="PROSITE" id="PS51781">
    <property type="entry name" value="SH3B"/>
    <property type="match status" value="9"/>
</dbReference>
<dbReference type="PANTHER" id="PTHR34408:SF1">
    <property type="entry name" value="GLYCOSYL HYDROLASE FAMILY 19 DOMAIN-CONTAINING PROTEIN HI_1415"/>
    <property type="match status" value="1"/>
</dbReference>
<dbReference type="EMBL" id="CP054705">
    <property type="protein sequence ID" value="QQK74198.1"/>
    <property type="molecule type" value="Genomic_DNA"/>
</dbReference>
<evidence type="ECO:0000256" key="1">
    <source>
        <dbReference type="SAM" id="MobiDB-lite"/>
    </source>
</evidence>
<dbReference type="KEGG" id="scia:HUG15_00240"/>
<feature type="domain" description="SH3b" evidence="2">
    <location>
        <begin position="34"/>
        <end position="100"/>
    </location>
</feature>
<dbReference type="AlphaFoldDB" id="A0A7T6YZT3"/>
<feature type="region of interest" description="Disordered" evidence="1">
    <location>
        <begin position="317"/>
        <end position="350"/>
    </location>
</feature>
<feature type="domain" description="SH3b" evidence="2">
    <location>
        <begin position="334"/>
        <end position="399"/>
    </location>
</feature>
<dbReference type="Pfam" id="PF01832">
    <property type="entry name" value="Glucosaminidase"/>
    <property type="match status" value="1"/>
</dbReference>
<dbReference type="Pfam" id="PF08239">
    <property type="entry name" value="SH3_3"/>
    <property type="match status" value="10"/>
</dbReference>
<feature type="domain" description="SH3b" evidence="2">
    <location>
        <begin position="611"/>
        <end position="679"/>
    </location>
</feature>
<evidence type="ECO:0000259" key="2">
    <source>
        <dbReference type="PROSITE" id="PS51781"/>
    </source>
</evidence>
<evidence type="ECO:0000313" key="4">
    <source>
        <dbReference type="Proteomes" id="UP000595823"/>
    </source>
</evidence>
<feature type="domain" description="SH3b" evidence="2">
    <location>
        <begin position="543"/>
        <end position="607"/>
    </location>
</feature>
<dbReference type="InterPro" id="IPR052354">
    <property type="entry name" value="Cell_Wall_Dynamics_Protein"/>
</dbReference>
<keyword evidence="4" id="KW-1185">Reference proteome</keyword>